<dbReference type="Gene3D" id="3.30.420.110">
    <property type="entry name" value="MutS, connector domain"/>
    <property type="match status" value="1"/>
</dbReference>
<dbReference type="SMART" id="SM00533">
    <property type="entry name" value="MUTSd"/>
    <property type="match status" value="1"/>
</dbReference>
<dbReference type="InterPro" id="IPR045076">
    <property type="entry name" value="MutS"/>
</dbReference>
<dbReference type="GO" id="GO:0032301">
    <property type="term" value="C:MutSalpha complex"/>
    <property type="evidence" value="ECO:0007669"/>
    <property type="project" value="TreeGrafter"/>
</dbReference>
<dbReference type="InterPro" id="IPR007695">
    <property type="entry name" value="DNA_mismatch_repair_MutS-lik_N"/>
</dbReference>
<feature type="domain" description="DNA mismatch repair proteins mutS family" evidence="9">
    <location>
        <begin position="1133"/>
        <end position="1374"/>
    </location>
</feature>
<dbReference type="SUPFAM" id="SSF52540">
    <property type="entry name" value="P-loop containing nucleoside triphosphate hydrolases"/>
    <property type="match status" value="1"/>
</dbReference>
<evidence type="ECO:0000313" key="10">
    <source>
        <dbReference type="EMBL" id="GAX75912.1"/>
    </source>
</evidence>
<dbReference type="InterPro" id="IPR016151">
    <property type="entry name" value="DNA_mismatch_repair_MutS_N"/>
</dbReference>
<feature type="compositionally biased region" description="Basic and acidic residues" evidence="7">
    <location>
        <begin position="70"/>
        <end position="81"/>
    </location>
</feature>
<dbReference type="SUPFAM" id="SSF55271">
    <property type="entry name" value="DNA repair protein MutS, domain I"/>
    <property type="match status" value="1"/>
</dbReference>
<comment type="similarity">
    <text evidence="1 6">Belongs to the DNA mismatch repair MutS family.</text>
</comment>
<dbReference type="GO" id="GO:0006298">
    <property type="term" value="P:mismatch repair"/>
    <property type="evidence" value="ECO:0007669"/>
    <property type="project" value="InterPro"/>
</dbReference>
<dbReference type="Pfam" id="PF05190">
    <property type="entry name" value="MutS_IV"/>
    <property type="match status" value="1"/>
</dbReference>
<keyword evidence="3 6" id="KW-0227">DNA damage</keyword>
<dbReference type="EMBL" id="BEGY01000014">
    <property type="protein sequence ID" value="GAX75912.1"/>
    <property type="molecule type" value="Genomic_DNA"/>
</dbReference>
<feature type="domain" description="DNA mismatch repair protein MutS core" evidence="8">
    <location>
        <begin position="755"/>
        <end position="1106"/>
    </location>
</feature>
<dbReference type="PIRSF" id="PIRSF037677">
    <property type="entry name" value="DNA_mis_repair_Msh6"/>
    <property type="match status" value="1"/>
</dbReference>
<evidence type="ECO:0000259" key="8">
    <source>
        <dbReference type="SMART" id="SM00533"/>
    </source>
</evidence>
<dbReference type="InterPro" id="IPR036187">
    <property type="entry name" value="DNA_mismatch_repair_MutS_sf"/>
</dbReference>
<feature type="compositionally biased region" description="Acidic residues" evidence="7">
    <location>
        <begin position="122"/>
        <end position="170"/>
    </location>
</feature>
<keyword evidence="6" id="KW-0234">DNA repair</keyword>
<dbReference type="GO" id="GO:0140664">
    <property type="term" value="F:ATP-dependent DNA damage sensor activity"/>
    <property type="evidence" value="ECO:0007669"/>
    <property type="project" value="InterPro"/>
</dbReference>
<dbReference type="Pfam" id="PF01624">
    <property type="entry name" value="MutS_I"/>
    <property type="match status" value="1"/>
</dbReference>
<dbReference type="OrthoDB" id="10252754at2759"/>
<proteinExistence type="inferred from homology"/>
<evidence type="ECO:0000259" key="9">
    <source>
        <dbReference type="SMART" id="SM00534"/>
    </source>
</evidence>
<dbReference type="FunFam" id="1.10.1420.10:FF:000005">
    <property type="entry name" value="DNA mismatch repair protein"/>
    <property type="match status" value="1"/>
</dbReference>
<evidence type="ECO:0000256" key="3">
    <source>
        <dbReference type="ARBA" id="ARBA00022763"/>
    </source>
</evidence>
<dbReference type="InterPro" id="IPR036678">
    <property type="entry name" value="MutS_con_dom_sf"/>
</dbReference>
<feature type="region of interest" description="Disordered" evidence="7">
    <location>
        <begin position="1382"/>
        <end position="1402"/>
    </location>
</feature>
<dbReference type="InterPro" id="IPR000432">
    <property type="entry name" value="DNA_mismatch_repair_MutS_C"/>
</dbReference>
<dbReference type="Proteomes" id="UP000232323">
    <property type="component" value="Unassembled WGS sequence"/>
</dbReference>
<evidence type="ECO:0000313" key="11">
    <source>
        <dbReference type="Proteomes" id="UP000232323"/>
    </source>
</evidence>
<evidence type="ECO:0000256" key="6">
    <source>
        <dbReference type="PIRNR" id="PIRNR037677"/>
    </source>
</evidence>
<dbReference type="SMART" id="SM00534">
    <property type="entry name" value="MUTSac"/>
    <property type="match status" value="1"/>
</dbReference>
<keyword evidence="2 6" id="KW-0547">Nucleotide-binding</keyword>
<dbReference type="InterPro" id="IPR007860">
    <property type="entry name" value="DNA_mmatch_repair_MutS_con_dom"/>
</dbReference>
<evidence type="ECO:0000256" key="4">
    <source>
        <dbReference type="ARBA" id="ARBA00022840"/>
    </source>
</evidence>
<feature type="region of interest" description="Disordered" evidence="7">
    <location>
        <begin position="38"/>
        <end position="210"/>
    </location>
</feature>
<keyword evidence="4 6" id="KW-0067">ATP-binding</keyword>
<comment type="function">
    <text evidence="6">Component of the post-replicative DNA mismatch repair system (MMR).</text>
</comment>
<accession>A0A250WZ69</accession>
<dbReference type="PANTHER" id="PTHR11361">
    <property type="entry name" value="DNA MISMATCH REPAIR PROTEIN MUTS FAMILY MEMBER"/>
    <property type="match status" value="1"/>
</dbReference>
<feature type="compositionally biased region" description="Low complexity" evidence="7">
    <location>
        <begin position="94"/>
        <end position="103"/>
    </location>
</feature>
<sequence>MSTPLPTSMSAQKKISTFFSPKCNADKVCEPAQPKISKFFSPRLDDGIANSTAAAPVRAAKITPPNSSGKKNELRSRRAEEPPNLPQGKKEQVPPSKGKSSQGQKRKLKPQVTSGRRRVVLSDEEKDEDEKEQESDSDYIAEDDDDTNMDTSGEEVSDLDQENSDEDDDDHQIGKTVGAKKKRGAVKATMAQSQPRKRAATAGSQKPVLPTAESVDQMELGGKNRGLSVSAPRVGSPVLAAVSAAHLTPSPLPERVGSTSLAATATATATPLPGTMAPAAVAPQPGARIALHKAFNVDATVSKPSGTAVPELVHGIHTNVNSVSGEASRFLARMAQRFPFLHPDQIMDAKMRRPGQEDYDPGTLYISPSWFKENKVSEGQQQWWLFKAANFGSVLLFKMGKFYEMFEMDAYVGVDVLGLIFMKGEQPHAGFPEVRYHYMAETLARAGYRVVVVEQTETPEQLARRNAELKSKNQKQCGVVRREKVAVLSRGTLIDAEMVQSRPDASYILAVCEQLLPTPHNSEHSSSSLPPPPVVTIGLCAVDVASGHILVGQFNDDEIRSTLRTQLACLQPVELVLPPPAASATRLDASSAAGLDASGLPSSSMGGADSQATLQALAASPGQPIKNIMRGDRSVWTPQGALQVIEAGGYFKALGFTPPVWEMLNKESVRGGWNLPLALSVLGGMTAYLKELLLDRAVLPLGGLELLPGVGDDLPIMKEDGKASSVVPAAHEPTCMMLNGAALENLEVLENAEGGTQGTLVSVMDHCATPFGRRRLKQWLCRPLFRVQDITQRQDAVALLMTYLSEASGRARKKLSSVSDLERSLARMQASTVAGAGGRDAGHVVLYEDQAKRRVKALVGAIKDLQDVRKAVANLRDPEADLTRAPLLQRLTKEQYSTAEEAGASDASCHCWAKVGASLDTLNLAADWQEAERSGRVVPSKGIDSGYDSACDAIAASELALQRYLVEFKRGCPASGKGVSYISVLKDSHVLEVPDTVTVPKDFDLVSQKKGFKRYMSPALRSLVTQLDDAKECKEAALSGILHGLISKFTSEGALWSWAVNCVAELDALMSLAAHAMGSETTMCRPVLLSYHEEMCEGRAPVFEATNLIHPSGLSGRGGTFVPNDISLGGEQPSFIVLTGPNMGGKSTMLRQTCLAALMAQVGAWVPATSLRLHPVDAIFVRMGARDHIMAGQSTFYVELAETAAMLHKATRRSLVALDELGRGTATLDGAAIAGAVLEHMTQNVGCRGMFATHYHHLSEQHAHDPHVAVMHMACAVGCAIQEEGSSWAAGCAIQEEGSSRAALIGGRTTSTLSTKIGEPLDGISGDFCTSSVEEVTFLYKLRIGACPRSYGTNVARLAGLPERVVKRAAYISLAKELEDRDYEESGGAGHSHVPRDKINGAHNFEASSLVPEEGKEMSGRKHLAKTMEMVVDGLKAALEGNECEIEDELTKLKMLVSSELE</sequence>
<dbReference type="InterPro" id="IPR017261">
    <property type="entry name" value="DNA_mismatch_repair_MutS/MSH"/>
</dbReference>
<dbReference type="SUPFAM" id="SSF53150">
    <property type="entry name" value="DNA repair protein MutS, domain II"/>
    <property type="match status" value="1"/>
</dbReference>
<protein>
    <recommendedName>
        <fullName evidence="6">DNA mismatch repair protein</fullName>
    </recommendedName>
</protein>
<dbReference type="InterPro" id="IPR027417">
    <property type="entry name" value="P-loop_NTPase"/>
</dbReference>
<dbReference type="SUPFAM" id="SSF48334">
    <property type="entry name" value="DNA repair protein MutS, domain III"/>
    <property type="match status" value="1"/>
</dbReference>
<evidence type="ECO:0000256" key="2">
    <source>
        <dbReference type="ARBA" id="ARBA00022741"/>
    </source>
</evidence>
<dbReference type="STRING" id="1157962.A0A250WZ69"/>
<dbReference type="Gene3D" id="1.10.1420.10">
    <property type="match status" value="2"/>
</dbReference>
<organism evidence="10 11">
    <name type="scientific">Chlamydomonas eustigma</name>
    <dbReference type="NCBI Taxonomy" id="1157962"/>
    <lineage>
        <taxon>Eukaryota</taxon>
        <taxon>Viridiplantae</taxon>
        <taxon>Chlorophyta</taxon>
        <taxon>core chlorophytes</taxon>
        <taxon>Chlorophyceae</taxon>
        <taxon>CS clade</taxon>
        <taxon>Chlamydomonadales</taxon>
        <taxon>Chlamydomonadaceae</taxon>
        <taxon>Chlamydomonas</taxon>
    </lineage>
</organism>
<gene>
    <name evidence="10" type="ORF">CEUSTIGMA_g3355.t1</name>
</gene>
<keyword evidence="11" id="KW-1185">Reference proteome</keyword>
<keyword evidence="5 6" id="KW-0238">DNA-binding</keyword>
<dbReference type="InterPro" id="IPR007861">
    <property type="entry name" value="DNA_mismatch_repair_MutS_clamp"/>
</dbReference>
<evidence type="ECO:0000256" key="1">
    <source>
        <dbReference type="ARBA" id="ARBA00006271"/>
    </source>
</evidence>
<dbReference type="Pfam" id="PF05192">
    <property type="entry name" value="MutS_III"/>
    <property type="match status" value="1"/>
</dbReference>
<dbReference type="Pfam" id="PF00488">
    <property type="entry name" value="MutS_V"/>
    <property type="match status" value="1"/>
</dbReference>
<comment type="caution">
    <text evidence="10">The sequence shown here is derived from an EMBL/GenBank/DDBJ whole genome shotgun (WGS) entry which is preliminary data.</text>
</comment>
<dbReference type="InterPro" id="IPR007696">
    <property type="entry name" value="DNA_mismatch_repair_MutS_core"/>
</dbReference>
<evidence type="ECO:0000256" key="5">
    <source>
        <dbReference type="ARBA" id="ARBA00023125"/>
    </source>
</evidence>
<dbReference type="PANTHER" id="PTHR11361:SF148">
    <property type="entry name" value="DNA MISMATCH REPAIR PROTEIN MSH6"/>
    <property type="match status" value="1"/>
</dbReference>
<name>A0A250WZ69_9CHLO</name>
<dbReference type="Gene3D" id="3.40.50.300">
    <property type="entry name" value="P-loop containing nucleotide triphosphate hydrolases"/>
    <property type="match status" value="1"/>
</dbReference>
<dbReference type="GO" id="GO:0005524">
    <property type="term" value="F:ATP binding"/>
    <property type="evidence" value="ECO:0007669"/>
    <property type="project" value="UniProtKB-UniRule"/>
</dbReference>
<dbReference type="Gene3D" id="3.40.1170.10">
    <property type="entry name" value="DNA repair protein MutS, domain I"/>
    <property type="match status" value="1"/>
</dbReference>
<dbReference type="Pfam" id="PF05188">
    <property type="entry name" value="MutS_II"/>
    <property type="match status" value="1"/>
</dbReference>
<reference evidence="10 11" key="1">
    <citation type="submission" date="2017-08" db="EMBL/GenBank/DDBJ databases">
        <title>Acidophilic green algal genome provides insights into adaptation to an acidic environment.</title>
        <authorList>
            <person name="Hirooka S."/>
            <person name="Hirose Y."/>
            <person name="Kanesaki Y."/>
            <person name="Higuchi S."/>
            <person name="Fujiwara T."/>
            <person name="Onuma R."/>
            <person name="Era A."/>
            <person name="Ohbayashi R."/>
            <person name="Uzuka A."/>
            <person name="Nozaki H."/>
            <person name="Yoshikawa H."/>
            <person name="Miyagishima S.Y."/>
        </authorList>
    </citation>
    <scope>NUCLEOTIDE SEQUENCE [LARGE SCALE GENOMIC DNA]</scope>
    <source>
        <strain evidence="10 11">NIES-2499</strain>
    </source>
</reference>
<evidence type="ECO:0000256" key="7">
    <source>
        <dbReference type="SAM" id="MobiDB-lite"/>
    </source>
</evidence>
<dbReference type="GO" id="GO:0030983">
    <property type="term" value="F:mismatched DNA binding"/>
    <property type="evidence" value="ECO:0007669"/>
    <property type="project" value="UniProtKB-UniRule"/>
</dbReference>
<feature type="compositionally biased region" description="Basic residues" evidence="7">
    <location>
        <begin position="104"/>
        <end position="119"/>
    </location>
</feature>